<gene>
    <name evidence="1" type="ORF">CAEBREN_24088</name>
</gene>
<dbReference type="InParanoid" id="G0MSN3"/>
<dbReference type="HOGENOM" id="CLU_1090809_0_0_1"/>
<dbReference type="Proteomes" id="UP000008068">
    <property type="component" value="Unassembled WGS sequence"/>
</dbReference>
<protein>
    <submittedName>
        <fullName evidence="1">Uncharacterized protein</fullName>
    </submittedName>
</protein>
<dbReference type="EMBL" id="GL379810">
    <property type="protein sequence ID" value="EGT43231.1"/>
    <property type="molecule type" value="Genomic_DNA"/>
</dbReference>
<evidence type="ECO:0000313" key="2">
    <source>
        <dbReference type="Proteomes" id="UP000008068"/>
    </source>
</evidence>
<organism evidence="2">
    <name type="scientific">Caenorhabditis brenneri</name>
    <name type="common">Nematode worm</name>
    <dbReference type="NCBI Taxonomy" id="135651"/>
    <lineage>
        <taxon>Eukaryota</taxon>
        <taxon>Metazoa</taxon>
        <taxon>Ecdysozoa</taxon>
        <taxon>Nematoda</taxon>
        <taxon>Chromadorea</taxon>
        <taxon>Rhabditida</taxon>
        <taxon>Rhabditina</taxon>
        <taxon>Rhabditomorpha</taxon>
        <taxon>Rhabditoidea</taxon>
        <taxon>Rhabditidae</taxon>
        <taxon>Peloderinae</taxon>
        <taxon>Caenorhabditis</taxon>
    </lineage>
</organism>
<dbReference type="AlphaFoldDB" id="G0MSN3"/>
<reference evidence="2" key="1">
    <citation type="submission" date="2011-07" db="EMBL/GenBank/DDBJ databases">
        <authorList>
            <consortium name="Caenorhabditis brenneri Sequencing and Analysis Consortium"/>
            <person name="Wilson R.K."/>
        </authorList>
    </citation>
    <scope>NUCLEOTIDE SEQUENCE [LARGE SCALE GENOMIC DNA]</scope>
    <source>
        <strain evidence="2">PB2801</strain>
    </source>
</reference>
<name>G0MSN3_CAEBE</name>
<dbReference type="eggNOG" id="ENOG502QQ9V">
    <property type="taxonomic scope" value="Eukaryota"/>
</dbReference>
<sequence>MESSNDQAKLFSNEWPTTEELEFFEKFARIDDRTDLIRNTSHTLKMPPCRVVFKNLDQLPKDQPLQHHIGRIFDIFIRSTLKRAGGDLEFTEYWLNLQHPAYVEKDGFWIMHQTYQKANGHTLMNIISKHSQSKSELTLDETLILSMKVFKTDVFQGRGGRLPDTILRANTCRPRLQLEEAMSFLSEMDMDPEDEEHDIEDLAEIAEMMPDYRFCVWSVQQGSAVPTYVFASNAAKLPKKIIGKSAKQNADDVEG</sequence>
<dbReference type="OrthoDB" id="6750869at2759"/>
<proteinExistence type="predicted"/>
<dbReference type="FunCoup" id="G0MSN3">
    <property type="interactions" value="357"/>
</dbReference>
<dbReference type="STRING" id="135651.G0MSN3"/>
<keyword evidence="2" id="KW-1185">Reference proteome</keyword>
<evidence type="ECO:0000313" key="1">
    <source>
        <dbReference type="EMBL" id="EGT43231.1"/>
    </source>
</evidence>
<accession>G0MSN3</accession>